<accession>A0A2G1XGM3</accession>
<dbReference type="Proteomes" id="UP000222531">
    <property type="component" value="Unassembled WGS sequence"/>
</dbReference>
<dbReference type="Pfam" id="PF00089">
    <property type="entry name" value="Trypsin"/>
    <property type="match status" value="1"/>
</dbReference>
<dbReference type="GO" id="GO:0006508">
    <property type="term" value="P:proteolysis"/>
    <property type="evidence" value="ECO:0007669"/>
    <property type="project" value="InterPro"/>
</dbReference>
<feature type="chain" id="PRO_5044380931" description="Peptidase S1 domain-containing protein" evidence="3">
    <location>
        <begin position="32"/>
        <end position="530"/>
    </location>
</feature>
<feature type="signal peptide" evidence="3">
    <location>
        <begin position="1"/>
        <end position="31"/>
    </location>
</feature>
<keyword evidence="6" id="KW-1185">Reference proteome</keyword>
<dbReference type="SMART" id="SM00020">
    <property type="entry name" value="Tryp_SPc"/>
    <property type="match status" value="1"/>
</dbReference>
<feature type="domain" description="Peptidase S1" evidence="4">
    <location>
        <begin position="31"/>
        <end position="251"/>
    </location>
</feature>
<dbReference type="InterPro" id="IPR001254">
    <property type="entry name" value="Trypsin_dom"/>
</dbReference>
<evidence type="ECO:0000259" key="4">
    <source>
        <dbReference type="PROSITE" id="PS50240"/>
    </source>
</evidence>
<comment type="caution">
    <text evidence="5">The sequence shown here is derived from an EMBL/GenBank/DDBJ whole genome shotgun (WGS) entry which is preliminary data.</text>
</comment>
<dbReference type="InterPro" id="IPR009003">
    <property type="entry name" value="Peptidase_S1_PA"/>
</dbReference>
<dbReference type="PANTHER" id="PTHR24276">
    <property type="entry name" value="POLYSERASE-RELATED"/>
    <property type="match status" value="1"/>
</dbReference>
<proteinExistence type="inferred from homology"/>
<name>A0A2G1XGM3_STRCJ</name>
<dbReference type="InterPro" id="IPR001314">
    <property type="entry name" value="Peptidase_S1A"/>
</dbReference>
<dbReference type="InterPro" id="IPR050430">
    <property type="entry name" value="Peptidase_S1"/>
</dbReference>
<dbReference type="Gene3D" id="2.40.10.10">
    <property type="entry name" value="Trypsin-like serine proteases"/>
    <property type="match status" value="1"/>
</dbReference>
<dbReference type="PROSITE" id="PS50240">
    <property type="entry name" value="TRYPSIN_DOM"/>
    <property type="match status" value="1"/>
</dbReference>
<reference evidence="5 6" key="1">
    <citation type="journal article" date="2017" name="Biochemistry">
        <title>Identification of the Biosynthetic Pathway for the Antibiotic Bicyclomycin.</title>
        <authorList>
            <person name="Patteson J."/>
            <person name="Cai W."/>
            <person name="Johnson R.A."/>
            <person name="Santa Maria K."/>
            <person name="Li B."/>
        </authorList>
    </citation>
    <scope>NUCLEOTIDE SEQUENCE [LARGE SCALE GENOMIC DNA]</scope>
    <source>
        <strain evidence="5 6">ATCC 21532</strain>
    </source>
</reference>
<dbReference type="OrthoDB" id="9815928at2"/>
<evidence type="ECO:0000313" key="5">
    <source>
        <dbReference type="EMBL" id="PHQ50289.1"/>
    </source>
</evidence>
<comment type="similarity">
    <text evidence="1">Belongs to the peptidase S1 family.</text>
</comment>
<dbReference type="PRINTS" id="PR00722">
    <property type="entry name" value="CHYMOTRYPSIN"/>
</dbReference>
<sequence>MTAIRPRAAWMTGLLASAVTASVLAGAPAHAIAGQPVAEGKYSSVARLDIDGRRSCSATLVERQWLITAASCFADDPAKGYRINSGAPQRKTTATIGRTDLTREDKGTVVDVVELVPREDRDLVMARLAQPVDGIKTVALPDHAPMAGETVQALGYGRTKDEWVPDRLNVADFKVDSVSGGTVRISGTSPDAAVCQGDTGGPTLDAAWHLMGVHSTSGQAGCFGADESETRHTASEARVDDIVDWIQGVASRDVLARPNWKDAVHVVAGDFTRRHSLVGTGRKDLFVVWADGSASIFERSYHKDAKRPFATEHKVAPKGSYWKNAEAITGTRVTDSPSSGSASDGLTVRWNTGKLSTYTHADEYGFFEEKTLASSNSWKNARSIAAGRHSANGLRDDLSVLWADGSWSTYTDTGVNGVSKETQITGKTEALIGGQLAAGSFTGKDRDDLVVRWPNGAADALGGFEVNGDYGQEVNLRPQGSAWKYAQILTAGSFGGGYGEDLLVRWADGNVSYYADVDASGTHDEVQLTG</sequence>
<dbReference type="PANTHER" id="PTHR24276:SF98">
    <property type="entry name" value="FI18310P1-RELATED"/>
    <property type="match status" value="1"/>
</dbReference>
<evidence type="ECO:0000256" key="3">
    <source>
        <dbReference type="SAM" id="SignalP"/>
    </source>
</evidence>
<dbReference type="SUPFAM" id="SSF50494">
    <property type="entry name" value="Trypsin-like serine proteases"/>
    <property type="match status" value="1"/>
</dbReference>
<protein>
    <recommendedName>
        <fullName evidence="4">Peptidase S1 domain-containing protein</fullName>
    </recommendedName>
</protein>
<organism evidence="5 6">
    <name type="scientific">Streptomyces cinnamoneus</name>
    <name type="common">Streptoverticillium cinnamoneum</name>
    <dbReference type="NCBI Taxonomy" id="53446"/>
    <lineage>
        <taxon>Bacteria</taxon>
        <taxon>Bacillati</taxon>
        <taxon>Actinomycetota</taxon>
        <taxon>Actinomycetes</taxon>
        <taxon>Kitasatosporales</taxon>
        <taxon>Streptomycetaceae</taxon>
        <taxon>Streptomyces</taxon>
        <taxon>Streptomyces cinnamoneus group</taxon>
    </lineage>
</organism>
<dbReference type="AlphaFoldDB" id="A0A2G1XGM3"/>
<dbReference type="RefSeq" id="WP_099200775.1">
    <property type="nucleotide sequence ID" value="NZ_NHZO01000151.1"/>
</dbReference>
<dbReference type="EMBL" id="NHZO01000151">
    <property type="protein sequence ID" value="PHQ50289.1"/>
    <property type="molecule type" value="Genomic_DNA"/>
</dbReference>
<evidence type="ECO:0000256" key="1">
    <source>
        <dbReference type="ARBA" id="ARBA00007664"/>
    </source>
</evidence>
<keyword evidence="2" id="KW-1015">Disulfide bond</keyword>
<evidence type="ECO:0000256" key="2">
    <source>
        <dbReference type="ARBA" id="ARBA00023157"/>
    </source>
</evidence>
<keyword evidence="3" id="KW-0732">Signal</keyword>
<evidence type="ECO:0000313" key="6">
    <source>
        <dbReference type="Proteomes" id="UP000222531"/>
    </source>
</evidence>
<dbReference type="InterPro" id="IPR043504">
    <property type="entry name" value="Peptidase_S1_PA_chymotrypsin"/>
</dbReference>
<dbReference type="GO" id="GO:0004252">
    <property type="term" value="F:serine-type endopeptidase activity"/>
    <property type="evidence" value="ECO:0007669"/>
    <property type="project" value="InterPro"/>
</dbReference>
<gene>
    <name evidence="5" type="ORF">BLA24_22310</name>
</gene>